<dbReference type="PROSITE" id="PS51257">
    <property type="entry name" value="PROKAR_LIPOPROTEIN"/>
    <property type="match status" value="1"/>
</dbReference>
<feature type="binding site" evidence="5">
    <location>
        <position position="80"/>
    </location>
    <ligand>
        <name>phosphate</name>
        <dbReference type="ChEBI" id="CHEBI:43474"/>
    </ligand>
</feature>
<keyword evidence="2 4" id="KW-0813">Transport</keyword>
<sequence>MAHRPRTLPAALALVAALAACAPDGPAALQSAPLGGVQSCAPGAITGQGSSAQANAVNIWIRSYQAACPDAAIEYGSIGSGAGLRAFIAGTGDFAGTDALLTAEDQPKADERCGQAPAIHLPMVVGPVALAYNVAGLGDLRLSPATIARIFAGTAKAWNDPAIAADNPGATLPPTPIKTVHRADSSGTTNSFTSFLAATAGGDWSFGSGTSWKAPGGEERRGNAGMAAAVTQTDGAIGYMEWSYAQANNLDTAKVGNSAGQFVELTNQAAGRAVATAEVSGAGGDLRLALDYDTTTQDAYPVVLVTYEVVCAKGTRPASLDLVKGFLAYTSSPAGQQAVTRLGYTPLPEEIRARVATTVSALG</sequence>
<evidence type="ECO:0000256" key="2">
    <source>
        <dbReference type="ARBA" id="ARBA00022448"/>
    </source>
</evidence>
<dbReference type="PIRSF" id="PIRSF002756">
    <property type="entry name" value="PstS"/>
    <property type="match status" value="1"/>
</dbReference>
<evidence type="ECO:0000313" key="9">
    <source>
        <dbReference type="Proteomes" id="UP000502508"/>
    </source>
</evidence>
<dbReference type="Proteomes" id="UP000502508">
    <property type="component" value="Chromosome"/>
</dbReference>
<accession>A0A6F8XPS1</accession>
<dbReference type="KEGG" id="pfla:Pflav_022200"/>
<keyword evidence="6" id="KW-0732">Signal</keyword>
<dbReference type="GO" id="GO:0043190">
    <property type="term" value="C:ATP-binding cassette (ABC) transporter complex"/>
    <property type="evidence" value="ECO:0007669"/>
    <property type="project" value="InterPro"/>
</dbReference>
<dbReference type="EMBL" id="AP022870">
    <property type="protein sequence ID" value="BCB75810.1"/>
    <property type="molecule type" value="Genomic_DNA"/>
</dbReference>
<protein>
    <recommendedName>
        <fullName evidence="4">Phosphate-binding protein</fullName>
    </recommendedName>
</protein>
<dbReference type="Gene3D" id="3.40.190.10">
    <property type="entry name" value="Periplasmic binding protein-like II"/>
    <property type="match status" value="2"/>
</dbReference>
<evidence type="ECO:0000256" key="5">
    <source>
        <dbReference type="PIRSR" id="PIRSR002756-1"/>
    </source>
</evidence>
<name>A0A6F8XPS1_9ACTN</name>
<reference evidence="8 9" key="2">
    <citation type="submission" date="2020-03" db="EMBL/GenBank/DDBJ databases">
        <authorList>
            <person name="Ichikawa N."/>
            <person name="Kimura A."/>
            <person name="Kitahashi Y."/>
            <person name="Uohara A."/>
        </authorList>
    </citation>
    <scope>NUCLEOTIDE SEQUENCE [LARGE SCALE GENOMIC DNA]</scope>
    <source>
        <strain evidence="8 9">NBRC 107702</strain>
    </source>
</reference>
<evidence type="ECO:0000256" key="3">
    <source>
        <dbReference type="ARBA" id="ARBA00022592"/>
    </source>
</evidence>
<feature type="chain" id="PRO_5039652193" description="Phosphate-binding protein" evidence="6">
    <location>
        <begin position="23"/>
        <end position="363"/>
    </location>
</feature>
<comment type="similarity">
    <text evidence="1 4">Belongs to the PstS family.</text>
</comment>
<evidence type="ECO:0000256" key="4">
    <source>
        <dbReference type="PIRNR" id="PIRNR002756"/>
    </source>
</evidence>
<dbReference type="PANTHER" id="PTHR42996:SF1">
    <property type="entry name" value="PHOSPHATE-BINDING PROTEIN PSTS"/>
    <property type="match status" value="1"/>
</dbReference>
<evidence type="ECO:0000256" key="6">
    <source>
        <dbReference type="SAM" id="SignalP"/>
    </source>
</evidence>
<feature type="binding site" evidence="5">
    <location>
        <position position="98"/>
    </location>
    <ligand>
        <name>phosphate</name>
        <dbReference type="ChEBI" id="CHEBI:43474"/>
    </ligand>
</feature>
<dbReference type="InterPro" id="IPR050962">
    <property type="entry name" value="Phosphate-bind_PstS"/>
</dbReference>
<dbReference type="RefSeq" id="WP_173042349.1">
    <property type="nucleotide sequence ID" value="NZ_AP022870.1"/>
</dbReference>
<feature type="domain" description="PBP" evidence="7">
    <location>
        <begin position="41"/>
        <end position="332"/>
    </location>
</feature>
<dbReference type="AlphaFoldDB" id="A0A6F8XPS1"/>
<reference evidence="8 9" key="1">
    <citation type="submission" date="2020-03" db="EMBL/GenBank/DDBJ databases">
        <title>Whole genome shotgun sequence of Phytohabitans flavus NBRC 107702.</title>
        <authorList>
            <person name="Komaki H."/>
            <person name="Tamura T."/>
        </authorList>
    </citation>
    <scope>NUCLEOTIDE SEQUENCE [LARGE SCALE GENOMIC DNA]</scope>
    <source>
        <strain evidence="8 9">NBRC 107702</strain>
    </source>
</reference>
<proteinExistence type="inferred from homology"/>
<dbReference type="Pfam" id="PF12849">
    <property type="entry name" value="PBP_like_2"/>
    <property type="match status" value="1"/>
</dbReference>
<keyword evidence="3 4" id="KW-0592">Phosphate transport</keyword>
<dbReference type="PANTHER" id="PTHR42996">
    <property type="entry name" value="PHOSPHATE-BINDING PROTEIN PSTS"/>
    <property type="match status" value="1"/>
</dbReference>
<feature type="signal peptide" evidence="6">
    <location>
        <begin position="1"/>
        <end position="22"/>
    </location>
</feature>
<dbReference type="GO" id="GO:0035435">
    <property type="term" value="P:phosphate ion transmembrane transport"/>
    <property type="evidence" value="ECO:0007669"/>
    <property type="project" value="InterPro"/>
</dbReference>
<organism evidence="8 9">
    <name type="scientific">Phytohabitans flavus</name>
    <dbReference type="NCBI Taxonomy" id="1076124"/>
    <lineage>
        <taxon>Bacteria</taxon>
        <taxon>Bacillati</taxon>
        <taxon>Actinomycetota</taxon>
        <taxon>Actinomycetes</taxon>
        <taxon>Micromonosporales</taxon>
        <taxon>Micromonosporaceae</taxon>
    </lineage>
</organism>
<feature type="binding site" evidence="5">
    <location>
        <begin position="186"/>
        <end position="188"/>
    </location>
    <ligand>
        <name>phosphate</name>
        <dbReference type="ChEBI" id="CHEBI:43474"/>
    </ligand>
</feature>
<feature type="binding site" evidence="5">
    <location>
        <begin position="50"/>
        <end position="52"/>
    </location>
    <ligand>
        <name>phosphate</name>
        <dbReference type="ChEBI" id="CHEBI:43474"/>
    </ligand>
</feature>
<evidence type="ECO:0000259" key="7">
    <source>
        <dbReference type="Pfam" id="PF12849"/>
    </source>
</evidence>
<dbReference type="NCBIfam" id="TIGR00975">
    <property type="entry name" value="3a0107s03"/>
    <property type="match status" value="1"/>
</dbReference>
<dbReference type="InterPro" id="IPR024370">
    <property type="entry name" value="PBP_domain"/>
</dbReference>
<gene>
    <name evidence="8" type="ORF">Pflav_022200</name>
</gene>
<dbReference type="SUPFAM" id="SSF53850">
    <property type="entry name" value="Periplasmic binding protein-like II"/>
    <property type="match status" value="1"/>
</dbReference>
<dbReference type="InterPro" id="IPR005673">
    <property type="entry name" value="ABC_phos-bd_PstS"/>
</dbReference>
<dbReference type="GO" id="GO:0042301">
    <property type="term" value="F:phosphate ion binding"/>
    <property type="evidence" value="ECO:0007669"/>
    <property type="project" value="InterPro"/>
</dbReference>
<keyword evidence="9" id="KW-1185">Reference proteome</keyword>
<evidence type="ECO:0000256" key="1">
    <source>
        <dbReference type="ARBA" id="ARBA00008725"/>
    </source>
</evidence>
<evidence type="ECO:0000313" key="8">
    <source>
        <dbReference type="EMBL" id="BCB75810.1"/>
    </source>
</evidence>
<dbReference type="CDD" id="cd13565">
    <property type="entry name" value="PBP2_PstS"/>
    <property type="match status" value="1"/>
</dbReference>